<protein>
    <submittedName>
        <fullName evidence="11">Heavy metal-translocating P-type ATPase, Cd/Co/Hg/Pb/Zn-transporting</fullName>
    </submittedName>
</protein>
<evidence type="ECO:0000256" key="3">
    <source>
        <dbReference type="ARBA" id="ARBA00022692"/>
    </source>
</evidence>
<keyword evidence="7 8" id="KW-0472">Membrane</keyword>
<reference evidence="11 12" key="1">
    <citation type="journal article" date="2009" name="Stand. Genomic Sci.">
        <title>Complete genome sequence of Sanguibacter keddieii type strain (ST-74).</title>
        <authorList>
            <person name="Ivanova N."/>
            <person name="Sikorski J."/>
            <person name="Sims D."/>
            <person name="Brettin T."/>
            <person name="Detter J.C."/>
            <person name="Han C."/>
            <person name="Lapidus A."/>
            <person name="Copeland A."/>
            <person name="Glavina Del Rio T."/>
            <person name="Nolan M."/>
            <person name="Chen F."/>
            <person name="Lucas S."/>
            <person name="Tice H."/>
            <person name="Cheng J.F."/>
            <person name="Bruce D."/>
            <person name="Goodwin L."/>
            <person name="Pitluck S."/>
            <person name="Pati A."/>
            <person name="Mavromatis K."/>
            <person name="Chen A."/>
            <person name="Palaniappan K."/>
            <person name="D'haeseleer P."/>
            <person name="Chain P."/>
            <person name="Bristow J."/>
            <person name="Eisen J.A."/>
            <person name="Markowitz V."/>
            <person name="Hugenholtz P."/>
            <person name="Goker M."/>
            <person name="Pukall R."/>
            <person name="Klenk H.P."/>
            <person name="Kyrpides N.C."/>
        </authorList>
    </citation>
    <scope>NUCLEOTIDE SEQUENCE [LARGE SCALE GENOMIC DNA]</scope>
    <source>
        <strain evidence="12">ATCC 51767 / DSM 10542 / NCFB 3025 / ST-74</strain>
    </source>
</reference>
<dbReference type="NCBIfam" id="TIGR01512">
    <property type="entry name" value="ATPase-IB2_Cd"/>
    <property type="match status" value="1"/>
</dbReference>
<dbReference type="SUPFAM" id="SSF81665">
    <property type="entry name" value="Calcium ATPase, transmembrane domain M"/>
    <property type="match status" value="1"/>
</dbReference>
<evidence type="ECO:0000256" key="7">
    <source>
        <dbReference type="ARBA" id="ARBA00023136"/>
    </source>
</evidence>
<evidence type="ECO:0000256" key="1">
    <source>
        <dbReference type="ARBA" id="ARBA00004651"/>
    </source>
</evidence>
<evidence type="ECO:0000256" key="2">
    <source>
        <dbReference type="ARBA" id="ARBA00006024"/>
    </source>
</evidence>
<proteinExistence type="inferred from homology"/>
<dbReference type="Pfam" id="PF00702">
    <property type="entry name" value="Hydrolase"/>
    <property type="match status" value="1"/>
</dbReference>
<organism evidence="11 12">
    <name type="scientific">Sanguibacter keddieii (strain ATCC 51767 / DSM 10542 / NCFB 3025 / ST-74)</name>
    <dbReference type="NCBI Taxonomy" id="446469"/>
    <lineage>
        <taxon>Bacteria</taxon>
        <taxon>Bacillati</taxon>
        <taxon>Actinomycetota</taxon>
        <taxon>Actinomycetes</taxon>
        <taxon>Micrococcales</taxon>
        <taxon>Sanguibacteraceae</taxon>
        <taxon>Sanguibacter</taxon>
    </lineage>
</organism>
<dbReference type="OrthoDB" id="7059309at2"/>
<dbReference type="SFLD" id="SFLDF00027">
    <property type="entry name" value="p-type_atpase"/>
    <property type="match status" value="1"/>
</dbReference>
<dbReference type="SUPFAM" id="SSF56784">
    <property type="entry name" value="HAD-like"/>
    <property type="match status" value="1"/>
</dbReference>
<name>D1BBX5_SANKS</name>
<feature type="transmembrane region" description="Helical" evidence="8">
    <location>
        <begin position="38"/>
        <end position="58"/>
    </location>
</feature>
<feature type="transmembrane region" description="Helical" evidence="8">
    <location>
        <begin position="12"/>
        <end position="31"/>
    </location>
</feature>
<evidence type="ECO:0000256" key="8">
    <source>
        <dbReference type="RuleBase" id="RU362081"/>
    </source>
</evidence>
<feature type="compositionally biased region" description="Basic and acidic residues" evidence="9">
    <location>
        <begin position="631"/>
        <end position="644"/>
    </location>
</feature>
<dbReference type="eggNOG" id="COG2217">
    <property type="taxonomic scope" value="Bacteria"/>
</dbReference>
<dbReference type="PRINTS" id="PR00120">
    <property type="entry name" value="HATPASE"/>
</dbReference>
<dbReference type="RefSeq" id="WP_012865824.1">
    <property type="nucleotide sequence ID" value="NC_013521.1"/>
</dbReference>
<dbReference type="SFLD" id="SFLDS00003">
    <property type="entry name" value="Haloacid_Dehalogenase"/>
    <property type="match status" value="1"/>
</dbReference>
<dbReference type="GO" id="GO:0019829">
    <property type="term" value="F:ATPase-coupled monoatomic cation transmembrane transporter activity"/>
    <property type="evidence" value="ECO:0007669"/>
    <property type="project" value="InterPro"/>
</dbReference>
<keyword evidence="12" id="KW-1185">Reference proteome</keyword>
<keyword evidence="5" id="KW-1278">Translocase</keyword>
<dbReference type="KEGG" id="ske:Sked_08040"/>
<dbReference type="InterPro" id="IPR036412">
    <property type="entry name" value="HAD-like_sf"/>
</dbReference>
<dbReference type="Gene3D" id="3.40.50.1000">
    <property type="entry name" value="HAD superfamily/HAD-like"/>
    <property type="match status" value="1"/>
</dbReference>
<dbReference type="InterPro" id="IPR008250">
    <property type="entry name" value="ATPase_P-typ_transduc_dom_A_sf"/>
</dbReference>
<keyword evidence="4 8" id="KW-0479">Metal-binding</keyword>
<dbReference type="SFLD" id="SFLDG00002">
    <property type="entry name" value="C1.7:_P-type_atpase_like"/>
    <property type="match status" value="1"/>
</dbReference>
<dbReference type="Proteomes" id="UP000000322">
    <property type="component" value="Chromosome"/>
</dbReference>
<keyword evidence="6 8" id="KW-1133">Transmembrane helix</keyword>
<evidence type="ECO:0000313" key="11">
    <source>
        <dbReference type="EMBL" id="ACZ20755.1"/>
    </source>
</evidence>
<keyword evidence="3 8" id="KW-0812">Transmembrane</keyword>
<feature type="region of interest" description="Disordered" evidence="9">
    <location>
        <begin position="616"/>
        <end position="644"/>
    </location>
</feature>
<dbReference type="InterPro" id="IPR059000">
    <property type="entry name" value="ATPase_P-type_domA"/>
</dbReference>
<comment type="subcellular location">
    <subcellularLocation>
        <location evidence="1">Cell membrane</location>
        <topology evidence="1">Multi-pass membrane protein</topology>
    </subcellularLocation>
</comment>
<dbReference type="GO" id="GO:0015086">
    <property type="term" value="F:cadmium ion transmembrane transporter activity"/>
    <property type="evidence" value="ECO:0007669"/>
    <property type="project" value="TreeGrafter"/>
</dbReference>
<feature type="transmembrane region" description="Helical" evidence="8">
    <location>
        <begin position="261"/>
        <end position="283"/>
    </location>
</feature>
<evidence type="ECO:0000313" key="12">
    <source>
        <dbReference type="Proteomes" id="UP000000322"/>
    </source>
</evidence>
<dbReference type="InterPro" id="IPR027256">
    <property type="entry name" value="P-typ_ATPase_IB"/>
</dbReference>
<gene>
    <name evidence="11" type="ordered locus">Sked_08040</name>
</gene>
<accession>D1BBX5</accession>
<keyword evidence="8" id="KW-0547">Nucleotide-binding</keyword>
<feature type="transmembrane region" description="Helical" evidence="8">
    <location>
        <begin position="236"/>
        <end position="255"/>
    </location>
</feature>
<keyword evidence="8" id="KW-0067">ATP-binding</keyword>
<keyword evidence="8" id="KW-1003">Cell membrane</keyword>
<dbReference type="InterPro" id="IPR023214">
    <property type="entry name" value="HAD_sf"/>
</dbReference>
<dbReference type="InterPro" id="IPR044492">
    <property type="entry name" value="P_typ_ATPase_HD_dom"/>
</dbReference>
<dbReference type="PRINTS" id="PR00119">
    <property type="entry name" value="CATATPASE"/>
</dbReference>
<dbReference type="Gene3D" id="3.40.1110.10">
    <property type="entry name" value="Calcium-transporting ATPase, cytoplasmic domain N"/>
    <property type="match status" value="1"/>
</dbReference>
<comment type="similarity">
    <text evidence="2 8">Belongs to the cation transport ATPase (P-type) (TC 3.A.3) family. Type IB subfamily.</text>
</comment>
<feature type="transmembrane region" description="Helical" evidence="8">
    <location>
        <begin position="569"/>
        <end position="592"/>
    </location>
</feature>
<dbReference type="HOGENOM" id="CLU_001771_6_3_11"/>
<evidence type="ECO:0000256" key="4">
    <source>
        <dbReference type="ARBA" id="ARBA00022723"/>
    </source>
</evidence>
<dbReference type="GO" id="GO:0005524">
    <property type="term" value="F:ATP binding"/>
    <property type="evidence" value="ECO:0007669"/>
    <property type="project" value="UniProtKB-UniRule"/>
</dbReference>
<dbReference type="NCBIfam" id="TIGR01525">
    <property type="entry name" value="ATPase-IB_hvy"/>
    <property type="match status" value="1"/>
</dbReference>
<dbReference type="AlphaFoldDB" id="D1BBX5"/>
<dbReference type="EMBL" id="CP001819">
    <property type="protein sequence ID" value="ACZ20755.1"/>
    <property type="molecule type" value="Genomic_DNA"/>
</dbReference>
<dbReference type="PANTHER" id="PTHR48085:SF5">
    <property type="entry name" value="CADMIUM_ZINC-TRANSPORTING ATPASE HMA4-RELATED"/>
    <property type="match status" value="1"/>
</dbReference>
<dbReference type="InterPro" id="IPR001757">
    <property type="entry name" value="P_typ_ATPase"/>
</dbReference>
<dbReference type="InterPro" id="IPR051014">
    <property type="entry name" value="Cation_Transport_ATPase_IB"/>
</dbReference>
<evidence type="ECO:0000259" key="10">
    <source>
        <dbReference type="Pfam" id="PF00122"/>
    </source>
</evidence>
<dbReference type="GO" id="GO:0005886">
    <property type="term" value="C:plasma membrane"/>
    <property type="evidence" value="ECO:0007669"/>
    <property type="project" value="UniProtKB-SubCell"/>
</dbReference>
<evidence type="ECO:0000256" key="6">
    <source>
        <dbReference type="ARBA" id="ARBA00022989"/>
    </source>
</evidence>
<dbReference type="PANTHER" id="PTHR48085">
    <property type="entry name" value="CADMIUM/ZINC-TRANSPORTING ATPASE HMA2-RELATED"/>
    <property type="match status" value="1"/>
</dbReference>
<dbReference type="GO" id="GO:0016887">
    <property type="term" value="F:ATP hydrolysis activity"/>
    <property type="evidence" value="ECO:0007669"/>
    <property type="project" value="InterPro"/>
</dbReference>
<dbReference type="Pfam" id="PF00122">
    <property type="entry name" value="E1-E2_ATPase"/>
    <property type="match status" value="1"/>
</dbReference>
<dbReference type="SUPFAM" id="SSF81653">
    <property type="entry name" value="Calcium ATPase, transduction domain A"/>
    <property type="match status" value="1"/>
</dbReference>
<evidence type="ECO:0000256" key="9">
    <source>
        <dbReference type="SAM" id="MobiDB-lite"/>
    </source>
</evidence>
<dbReference type="GO" id="GO:0046872">
    <property type="term" value="F:metal ion binding"/>
    <property type="evidence" value="ECO:0007669"/>
    <property type="project" value="UniProtKB-KW"/>
</dbReference>
<dbReference type="PROSITE" id="PS00154">
    <property type="entry name" value="ATPASE_E1_E2"/>
    <property type="match status" value="1"/>
</dbReference>
<evidence type="ECO:0000256" key="5">
    <source>
        <dbReference type="ARBA" id="ARBA00022967"/>
    </source>
</evidence>
<dbReference type="STRING" id="446469.Sked_08040"/>
<feature type="domain" description="P-type ATPase A" evidence="10">
    <location>
        <begin position="120"/>
        <end position="220"/>
    </location>
</feature>
<dbReference type="InterPro" id="IPR018303">
    <property type="entry name" value="ATPase_P-typ_P_site"/>
</dbReference>
<dbReference type="InterPro" id="IPR023299">
    <property type="entry name" value="ATPase_P-typ_cyto_dom_N"/>
</dbReference>
<dbReference type="Gene3D" id="2.70.150.10">
    <property type="entry name" value="Calcium-transporting ATPase, cytoplasmic transduction domain A"/>
    <property type="match status" value="1"/>
</dbReference>
<dbReference type="InterPro" id="IPR023298">
    <property type="entry name" value="ATPase_P-typ_TM_dom_sf"/>
</dbReference>
<sequence>MSRVLEFIRRYPAVALTVTVGLLALAAFFVLDDGPAVARVLVTAFALVVAVQQGWGMVQDALRGRWGLDVLAITAILSTLAVGEYWASIVIVLMLTGGEALEDYAETRARRELTGLLSRAPRSAHLVLGEGSVLDVSVDDVTVGQTLLVRPGEMVPVDGVLLSEAAELDESSTTGEPLPVTRRSGDAVLSGAVNGSTAVTVRVTASAADSQYQQIVALVENAAESRAPFVRLADRYAVPFTLVALAIAGAAWAVTGDPVRFAEVLVVATPCPLLIAAPVSFIAGMSRAARAGIIVKDGGTLERLARVRTVAFDKTGTLTHGTPRVARVLPAGRTDDELLALVASAEQLSNHVLARALVDEAAARGLTLTTDVTVDDVPGRGLRARVDGHHVVLGSYALVAGTAVGMEPEALAPGEMSVVVSVDGRYAGTVTLSDEVRGDAARTVSRLRDAGVDRMLVLTGDGQATAEAVAAQVGLDEVRAGLLPQGKVDAVAGLAGPAGTSSRPVMMVGDGLNDAPVLAVADVGVAMGARGATAASESADVVVLVDELDRVADAVAISRRTVRIALQSIGLGIGLSLVLMVLAAFGVIPAVVGAGLQEVVDLVAILNALRALGGPAAETGGRRSGRAVTSRHQERAERRDDVLV</sequence>
<dbReference type="NCBIfam" id="TIGR01494">
    <property type="entry name" value="ATPase_P-type"/>
    <property type="match status" value="1"/>
</dbReference>